<evidence type="ECO:0000313" key="1">
    <source>
        <dbReference type="EMBL" id="KAI8530533.1"/>
    </source>
</evidence>
<reference evidence="1" key="1">
    <citation type="submission" date="2022-02" db="EMBL/GenBank/DDBJ databases">
        <title>Plant Genome Project.</title>
        <authorList>
            <person name="Zhang R.-G."/>
        </authorList>
    </citation>
    <scope>NUCLEOTIDE SEQUENCE</scope>
    <source>
        <strain evidence="1">AT1</strain>
    </source>
</reference>
<dbReference type="Proteomes" id="UP001062846">
    <property type="component" value="Chromosome 11"/>
</dbReference>
<evidence type="ECO:0000313" key="2">
    <source>
        <dbReference type="Proteomes" id="UP001062846"/>
    </source>
</evidence>
<organism evidence="1 2">
    <name type="scientific">Rhododendron molle</name>
    <name type="common">Chinese azalea</name>
    <name type="synonym">Azalea mollis</name>
    <dbReference type="NCBI Taxonomy" id="49168"/>
    <lineage>
        <taxon>Eukaryota</taxon>
        <taxon>Viridiplantae</taxon>
        <taxon>Streptophyta</taxon>
        <taxon>Embryophyta</taxon>
        <taxon>Tracheophyta</taxon>
        <taxon>Spermatophyta</taxon>
        <taxon>Magnoliopsida</taxon>
        <taxon>eudicotyledons</taxon>
        <taxon>Gunneridae</taxon>
        <taxon>Pentapetalae</taxon>
        <taxon>asterids</taxon>
        <taxon>Ericales</taxon>
        <taxon>Ericaceae</taxon>
        <taxon>Ericoideae</taxon>
        <taxon>Rhodoreae</taxon>
        <taxon>Rhododendron</taxon>
    </lineage>
</organism>
<protein>
    <submittedName>
        <fullName evidence="1">Uncharacterized protein</fullName>
    </submittedName>
</protein>
<proteinExistence type="predicted"/>
<sequence>MDEVRRPHFQEGFGKDPYALQSLPKEPDWFKELNKLRFDPLLSFSSVDPTIFPAFDSQRAKKLLVAFAFLDVNILEEYVPFTNFVWAY</sequence>
<accession>A0ACC0LQW3</accession>
<keyword evidence="2" id="KW-1185">Reference proteome</keyword>
<comment type="caution">
    <text evidence="1">The sequence shown here is derived from an EMBL/GenBank/DDBJ whole genome shotgun (WGS) entry which is preliminary data.</text>
</comment>
<gene>
    <name evidence="1" type="ORF">RHMOL_Rhmol11G0067000</name>
</gene>
<name>A0ACC0LQW3_RHOML</name>
<dbReference type="EMBL" id="CM046398">
    <property type="protein sequence ID" value="KAI8530533.1"/>
    <property type="molecule type" value="Genomic_DNA"/>
</dbReference>